<dbReference type="Proteomes" id="UP000469325">
    <property type="component" value="Unassembled WGS sequence"/>
</dbReference>
<dbReference type="EMBL" id="VUNC01000007">
    <property type="protein sequence ID" value="MST73135.1"/>
    <property type="molecule type" value="Genomic_DNA"/>
</dbReference>
<proteinExistence type="predicted"/>
<evidence type="ECO:0000313" key="3">
    <source>
        <dbReference type="Proteomes" id="UP000469325"/>
    </source>
</evidence>
<accession>A0A6N7XSP8</accession>
<dbReference type="RefSeq" id="WP_154435780.1">
    <property type="nucleotide sequence ID" value="NZ_VUNC01000007.1"/>
</dbReference>
<feature type="domain" description="THIF-type NAD/FAD binding fold" evidence="1">
    <location>
        <begin position="14"/>
        <end position="151"/>
    </location>
</feature>
<dbReference type="GO" id="GO:0061504">
    <property type="term" value="P:cyclic threonylcarbamoyladenosine biosynthetic process"/>
    <property type="evidence" value="ECO:0007669"/>
    <property type="project" value="TreeGrafter"/>
</dbReference>
<dbReference type="AlphaFoldDB" id="A0A6N7XSP8"/>
<keyword evidence="3" id="KW-1185">Reference proteome</keyword>
<dbReference type="CDD" id="cd00755">
    <property type="entry name" value="YgdL_like"/>
    <property type="match status" value="1"/>
</dbReference>
<dbReference type="GO" id="GO:0061503">
    <property type="term" value="F:tRNA threonylcarbamoyladenosine dehydratase"/>
    <property type="evidence" value="ECO:0007669"/>
    <property type="project" value="TreeGrafter"/>
</dbReference>
<dbReference type="Gene3D" id="3.40.50.720">
    <property type="entry name" value="NAD(P)-binding Rossmann-like Domain"/>
    <property type="match status" value="1"/>
</dbReference>
<dbReference type="InterPro" id="IPR045886">
    <property type="entry name" value="ThiF/MoeB/HesA"/>
</dbReference>
<evidence type="ECO:0000313" key="2">
    <source>
        <dbReference type="EMBL" id="MST73135.1"/>
    </source>
</evidence>
<dbReference type="PANTHER" id="PTHR43267">
    <property type="entry name" value="TRNA THREONYLCARBAMOYLADENOSINE DEHYDRATASE"/>
    <property type="match status" value="1"/>
</dbReference>
<dbReference type="Pfam" id="PF00899">
    <property type="entry name" value="ThiF"/>
    <property type="match status" value="1"/>
</dbReference>
<organism evidence="2 3">
    <name type="scientific">Olsenella porci</name>
    <dbReference type="NCBI Taxonomy" id="2652279"/>
    <lineage>
        <taxon>Bacteria</taxon>
        <taxon>Bacillati</taxon>
        <taxon>Actinomycetota</taxon>
        <taxon>Coriobacteriia</taxon>
        <taxon>Coriobacteriales</taxon>
        <taxon>Atopobiaceae</taxon>
        <taxon>Olsenella</taxon>
    </lineage>
</organism>
<reference evidence="2 3" key="1">
    <citation type="submission" date="2019-08" db="EMBL/GenBank/DDBJ databases">
        <title>In-depth cultivation of the pig gut microbiome towards novel bacterial diversity and tailored functional studies.</title>
        <authorList>
            <person name="Wylensek D."/>
            <person name="Hitch T.C.A."/>
            <person name="Clavel T."/>
        </authorList>
    </citation>
    <scope>NUCLEOTIDE SEQUENCE [LARGE SCALE GENOMIC DNA]</scope>
    <source>
        <strain evidence="2 3">CA-Schmier-601-WT-1</strain>
    </source>
</reference>
<dbReference type="InterPro" id="IPR000594">
    <property type="entry name" value="ThiF_NAD_FAD-bd"/>
</dbReference>
<gene>
    <name evidence="2" type="ORF">FYJ68_08465</name>
</gene>
<name>A0A6N7XSP8_9ACTN</name>
<comment type="caution">
    <text evidence="2">The sequence shown here is derived from an EMBL/GenBank/DDBJ whole genome shotgun (WGS) entry which is preliminary data.</text>
</comment>
<evidence type="ECO:0000259" key="1">
    <source>
        <dbReference type="Pfam" id="PF00899"/>
    </source>
</evidence>
<dbReference type="PANTHER" id="PTHR43267:SF1">
    <property type="entry name" value="TRNA THREONYLCARBAMOYLADENOSINE DEHYDRATASE"/>
    <property type="match status" value="1"/>
</dbReference>
<dbReference type="SUPFAM" id="SSF69572">
    <property type="entry name" value="Activating enzymes of the ubiquitin-like proteins"/>
    <property type="match status" value="1"/>
</dbReference>
<dbReference type="GO" id="GO:0008641">
    <property type="term" value="F:ubiquitin-like modifier activating enzyme activity"/>
    <property type="evidence" value="ECO:0007669"/>
    <property type="project" value="InterPro"/>
</dbReference>
<protein>
    <submittedName>
        <fullName evidence="2">tRNA threonylcarbamoyladenosine dehydratase</fullName>
    </submittedName>
</protein>
<dbReference type="InterPro" id="IPR035985">
    <property type="entry name" value="Ubiquitin-activating_enz"/>
</dbReference>
<sequence length="267" mass="29013">MATDETATDRLRLVMGDEALRRVQGARVMVLGLGGVGSNCAEALARGGIGSLVLVDRDVVAPSNINRQAVAFHSTVGQPKTEVMELLVADINPDCDVTLCHRFLSKENLAQTLSSLPRPDYVVDAIDTVSQKLLVAQWCQDEGIPEIASMGGANKLNPERLRFSTIERTKSDPLCKVIRKECRKRGIKGLRVLYSSEVPLPVTPRGEELPEGGGRPEKAVTLGTMSYMPPIMGQMIAGRVICDIAGLHNDLDVQKPVGEERRHGRQP</sequence>